<dbReference type="RefSeq" id="WP_012338087.1">
    <property type="nucleotide sequence ID" value="NZ_CP047134.1"/>
</dbReference>
<reference evidence="2" key="1">
    <citation type="submission" date="2019-05" db="EMBL/GenBank/DDBJ databases">
        <authorList>
            <person name="Castillo A."/>
            <person name="Giampetruzzi A."/>
            <person name="Landa B."/>
            <person name="Saponari M."/>
            <person name="Almeida R.P.P."/>
            <person name="Moralejo E."/>
            <person name="Marco-Noales E."/>
            <person name="Velasco-Amo M.P."/>
            <person name="Roman-Ecija M."/>
            <person name="Navarro I."/>
            <person name="Monterde A."/>
            <person name="Barbe S."/>
        </authorList>
    </citation>
    <scope>NUCLEOTIDE SEQUENCE</scope>
    <source>
        <strain evidence="2">XYL1981</strain>
    </source>
</reference>
<name>A0A9Q4MHX3_XYLFS</name>
<evidence type="ECO:0000313" key="3">
    <source>
        <dbReference type="Proteomes" id="UP000474061"/>
    </source>
</evidence>
<accession>A0A9Q4MHX3</accession>
<dbReference type="EMBL" id="JAJKGN010000001">
    <property type="protein sequence ID" value="MDC6407529.1"/>
    <property type="molecule type" value="Genomic_DNA"/>
</dbReference>
<reference evidence="1" key="4">
    <citation type="journal article" date="2023" name="Commun. Biol.">
        <title>Suspicions of two bridgehead invasions of Xylella fastidiosa subsp. multiplex in France.</title>
        <authorList>
            <person name="Dupas E."/>
            <person name="Durand K."/>
            <person name="Rieux A."/>
            <person name="Briand M."/>
            <person name="Pruvost O."/>
            <person name="Cunty A."/>
            <person name="Denance N."/>
            <person name="Donnadieu C."/>
            <person name="Legendre B."/>
            <person name="Lopez-Roques C."/>
            <person name="Cesbron S."/>
            <person name="Ravigne V."/>
            <person name="Jacques M.A."/>
        </authorList>
    </citation>
    <scope>NUCLEOTIDE SEQUENCE</scope>
    <source>
        <strain evidence="1">CFBP8070</strain>
    </source>
</reference>
<comment type="caution">
    <text evidence="2">The sequence shown here is derived from an EMBL/GenBank/DDBJ whole genome shotgun (WGS) entry which is preliminary data.</text>
</comment>
<reference evidence="1" key="3">
    <citation type="submission" date="2021-11" db="EMBL/GenBank/DDBJ databases">
        <authorList>
            <person name="Denance N."/>
            <person name="Briand M."/>
            <person name="Dupas E."/>
            <person name="Durand K."/>
            <person name="Legendre B."/>
            <person name="Cunty A."/>
            <person name="Donnadieu C."/>
            <person name="Lopez Roques C."/>
            <person name="Cesbron S."/>
            <person name="Jacques M.A."/>
        </authorList>
    </citation>
    <scope>NUCLEOTIDE SEQUENCE</scope>
    <source>
        <strain evidence="1">CFBP8070</strain>
    </source>
</reference>
<sequence>MDIVTGLLPRFIVFGDGVPEAVSRCVGVLADVGCCGAVLQCVCRIGGALLMRGDGSVEGARWWSRGMHPGCAAGESLGLSCDVLTCCLMRSE</sequence>
<organism evidence="2 3">
    <name type="scientific">Xylella fastidiosa subsp. multiplex</name>
    <dbReference type="NCBI Taxonomy" id="644357"/>
    <lineage>
        <taxon>Bacteria</taxon>
        <taxon>Pseudomonadati</taxon>
        <taxon>Pseudomonadota</taxon>
        <taxon>Gammaproteobacteria</taxon>
        <taxon>Lysobacterales</taxon>
        <taxon>Lysobacteraceae</taxon>
        <taxon>Xylella</taxon>
    </lineage>
</organism>
<dbReference type="AlphaFoldDB" id="A0A9Q4MHX3"/>
<dbReference type="Proteomes" id="UP000474061">
    <property type="component" value="Unassembled WGS sequence"/>
</dbReference>
<proteinExistence type="predicted"/>
<dbReference type="EMBL" id="VDCJ01000343">
    <property type="protein sequence ID" value="MRU23678.1"/>
    <property type="molecule type" value="Genomic_DNA"/>
</dbReference>
<protein>
    <submittedName>
        <fullName evidence="2">Uncharacterized protein</fullName>
    </submittedName>
</protein>
<dbReference type="Proteomes" id="UP001220702">
    <property type="component" value="Unassembled WGS sequence"/>
</dbReference>
<reference evidence="2" key="2">
    <citation type="journal article" date="2020" name="Appl. Environ. Microbiol.">
        <title>Multiple intercontinental introductions associated with the emergence of a plant pathogen in Europe.</title>
        <authorList>
            <person name="Landa B.B."/>
            <person name="Castillo A.I."/>
            <person name="Giampetruzzi A."/>
            <person name="Kahn A."/>
            <person name="Roman-Ecija M."/>
            <person name="Velasco-Amo M.P."/>
            <person name="Navas-Cortes J.A."/>
            <person name="Marco-Noales E."/>
            <person name="Barbe S."/>
            <person name="Moralejo E."/>
            <person name="Coletta-Filho H.D."/>
            <person name="Saldarelli P."/>
            <person name="Saponari M."/>
            <person name="Almeida R.P.P."/>
        </authorList>
    </citation>
    <scope>NUCLEOTIDE SEQUENCE</scope>
    <source>
        <strain evidence="2">XYL1981</strain>
    </source>
</reference>
<gene>
    <name evidence="2" type="ORF">FG476_06190</name>
    <name evidence="1" type="ORF">LOK82_02080</name>
</gene>
<evidence type="ECO:0000313" key="1">
    <source>
        <dbReference type="EMBL" id="MDC6407529.1"/>
    </source>
</evidence>
<evidence type="ECO:0000313" key="2">
    <source>
        <dbReference type="EMBL" id="MRU23678.1"/>
    </source>
</evidence>